<evidence type="ECO:0000313" key="1">
    <source>
        <dbReference type="EMBL" id="MBW93701.1"/>
    </source>
</evidence>
<sequence length="11" mass="1338">MKNFESELALR</sequence>
<proteinExistence type="predicted"/>
<reference evidence="1" key="1">
    <citation type="submission" date="2018-02" db="EMBL/GenBank/DDBJ databases">
        <title>Rhizophora mucronata_Transcriptome.</title>
        <authorList>
            <person name="Meera S.P."/>
            <person name="Sreeshan A."/>
            <person name="Augustine A."/>
        </authorList>
    </citation>
    <scope>NUCLEOTIDE SEQUENCE</scope>
    <source>
        <tissue evidence="1">Leaf</tissue>
    </source>
</reference>
<name>A0A2P2JJQ0_RHIMU</name>
<dbReference type="EMBL" id="GGEC01013218">
    <property type="protein sequence ID" value="MBW93701.1"/>
    <property type="molecule type" value="Transcribed_RNA"/>
</dbReference>
<organism evidence="1">
    <name type="scientific">Rhizophora mucronata</name>
    <name type="common">Asiatic mangrove</name>
    <dbReference type="NCBI Taxonomy" id="61149"/>
    <lineage>
        <taxon>Eukaryota</taxon>
        <taxon>Viridiplantae</taxon>
        <taxon>Streptophyta</taxon>
        <taxon>Embryophyta</taxon>
        <taxon>Tracheophyta</taxon>
        <taxon>Spermatophyta</taxon>
        <taxon>Magnoliopsida</taxon>
        <taxon>eudicotyledons</taxon>
        <taxon>Gunneridae</taxon>
        <taxon>Pentapetalae</taxon>
        <taxon>rosids</taxon>
        <taxon>fabids</taxon>
        <taxon>Malpighiales</taxon>
        <taxon>Rhizophoraceae</taxon>
        <taxon>Rhizophora</taxon>
    </lineage>
</organism>
<protein>
    <submittedName>
        <fullName evidence="1">Uncharacterized protein</fullName>
    </submittedName>
</protein>
<accession>A0A2P2JJQ0</accession>